<accession>A0A370SR51</accession>
<evidence type="ECO:0000313" key="1">
    <source>
        <dbReference type="EMBL" id="RDL22238.1"/>
    </source>
</evidence>
<dbReference type="Proteomes" id="UP000255365">
    <property type="component" value="Unassembled WGS sequence"/>
</dbReference>
<proteinExistence type="predicted"/>
<dbReference type="AlphaFoldDB" id="A0A370SR51"/>
<sequence length="158" mass="17321">MALRCVGLVVSASDVTIVDTTIPDDPDEPLVLIKDDTWKLAAGDRPKAYETLFHRCVSYIQQNGVNQVVIKASALPQGSAARGGLLDGAELRGVIMCAAASACETRVMDKAWITKTYKRKVDEILKDDPFWEQQLNGAKLRKGSREAAMLVVAHRNRP</sequence>
<reference evidence="1 2" key="1">
    <citation type="submission" date="2018-07" db="EMBL/GenBank/DDBJ databases">
        <title>Genome sequencing of rice bacterial endophytes.</title>
        <authorList>
            <person name="Venturi V."/>
        </authorList>
    </citation>
    <scope>NUCLEOTIDE SEQUENCE [LARGE SCALE GENOMIC DNA]</scope>
    <source>
        <strain evidence="1 2">E2333</strain>
    </source>
</reference>
<evidence type="ECO:0000313" key="2">
    <source>
        <dbReference type="Proteomes" id="UP000255365"/>
    </source>
</evidence>
<protein>
    <submittedName>
        <fullName evidence="1">Uncharacterized protein</fullName>
    </submittedName>
</protein>
<comment type="caution">
    <text evidence="1">The sequence shown here is derived from an EMBL/GenBank/DDBJ whole genome shotgun (WGS) entry which is preliminary data.</text>
</comment>
<organism evidence="1 2">
    <name type="scientific">Pseudomonas jessenii</name>
    <dbReference type="NCBI Taxonomy" id="77298"/>
    <lineage>
        <taxon>Bacteria</taxon>
        <taxon>Pseudomonadati</taxon>
        <taxon>Pseudomonadota</taxon>
        <taxon>Gammaproteobacteria</taxon>
        <taxon>Pseudomonadales</taxon>
        <taxon>Pseudomonadaceae</taxon>
        <taxon>Pseudomonas</taxon>
    </lineage>
</organism>
<dbReference type="EMBL" id="QRAV01000004">
    <property type="protein sequence ID" value="RDL22238.1"/>
    <property type="molecule type" value="Genomic_DNA"/>
</dbReference>
<name>A0A370SR51_PSEJE</name>
<gene>
    <name evidence="1" type="ORF">DEU51_104191</name>
</gene>